<keyword evidence="3" id="KW-1185">Reference proteome</keyword>
<accession>A0A0B5DC40</accession>
<gene>
    <name evidence="2" type="ORF">SNOD_00725</name>
</gene>
<evidence type="ECO:0000313" key="2">
    <source>
        <dbReference type="EMBL" id="AJE38775.1"/>
    </source>
</evidence>
<reference evidence="3" key="1">
    <citation type="submission" date="2014-09" db="EMBL/GenBank/DDBJ databases">
        <title>Sequence of the Streptomyces nodosus genome.</title>
        <authorList>
            <person name="Sweeney P."/>
            <person name="Stephens N."/>
            <person name="Murphy C."/>
            <person name="Caffrey P."/>
        </authorList>
    </citation>
    <scope>NUCLEOTIDE SEQUENCE [LARGE SCALE GENOMIC DNA]</scope>
    <source>
        <strain evidence="3">ATCC 14899</strain>
    </source>
</reference>
<dbReference type="HOGENOM" id="CLU_2482012_0_0_11"/>
<organism evidence="2 3">
    <name type="scientific">Streptomyces nodosus</name>
    <dbReference type="NCBI Taxonomy" id="40318"/>
    <lineage>
        <taxon>Bacteria</taxon>
        <taxon>Bacillati</taxon>
        <taxon>Actinomycetota</taxon>
        <taxon>Actinomycetes</taxon>
        <taxon>Kitasatosporales</taxon>
        <taxon>Streptomycetaceae</taxon>
        <taxon>Streptomyces</taxon>
    </lineage>
</organism>
<name>A0A0B5DC40_9ACTN</name>
<dbReference type="EMBL" id="CP009313">
    <property type="protein sequence ID" value="AJE38775.1"/>
    <property type="molecule type" value="Genomic_DNA"/>
</dbReference>
<sequence length="87" mass="9569">MAEGDLIVSLKNTGGDACSVVMLFPATCPQDTHHGDSDTHPFPTPFQDRAKTTVMERLDLLRPGPLRTGLLRSPVHHEEHIHDQSTS</sequence>
<reference evidence="2 3" key="2">
    <citation type="journal article" date="2016" name="Appl. Microbiol. Biotechnol.">
        <title>Exploiting the genome sequence of Streptomyces nodosus for enhanced antibiotic production.</title>
        <authorList>
            <person name="Sweeney P."/>
            <person name="Murphy C.D."/>
            <person name="Caffrey P."/>
        </authorList>
    </citation>
    <scope>NUCLEOTIDE SEQUENCE [LARGE SCALE GENOMIC DNA]</scope>
    <source>
        <strain evidence="2 3">ATCC 14899</strain>
    </source>
</reference>
<proteinExistence type="predicted"/>
<protein>
    <submittedName>
        <fullName evidence="2">Uncharacterized protein</fullName>
    </submittedName>
</protein>
<feature type="region of interest" description="Disordered" evidence="1">
    <location>
        <begin position="64"/>
        <end position="87"/>
    </location>
</feature>
<dbReference type="AlphaFoldDB" id="A0A0B5DC40"/>
<evidence type="ECO:0000256" key="1">
    <source>
        <dbReference type="SAM" id="MobiDB-lite"/>
    </source>
</evidence>
<dbReference type="Proteomes" id="UP000031526">
    <property type="component" value="Chromosome"/>
</dbReference>
<evidence type="ECO:0000313" key="3">
    <source>
        <dbReference type="Proteomes" id="UP000031526"/>
    </source>
</evidence>
<feature type="compositionally biased region" description="Basic and acidic residues" evidence="1">
    <location>
        <begin position="75"/>
        <end position="87"/>
    </location>
</feature>